<organism evidence="1 2">
    <name type="scientific">Glutamicibacter arilaitensis</name>
    <dbReference type="NCBI Taxonomy" id="256701"/>
    <lineage>
        <taxon>Bacteria</taxon>
        <taxon>Bacillati</taxon>
        <taxon>Actinomycetota</taxon>
        <taxon>Actinomycetes</taxon>
        <taxon>Micrococcales</taxon>
        <taxon>Micrococcaceae</taxon>
        <taxon>Glutamicibacter</taxon>
    </lineage>
</organism>
<proteinExistence type="predicted"/>
<evidence type="ECO:0000313" key="2">
    <source>
        <dbReference type="Proteomes" id="UP000297638"/>
    </source>
</evidence>
<sequence>MNGSSAGNFYYLLRLSESGVDHHRTQTAYWMSILTANVTPRSSDSTPDAGVVGRMIDKAKADGRWDRAYQRQATAQVPEDLQRALDAEPAANAAFEALKSQPRYHILHQLMIARTAKTRQIRIDRPSAALRIGAPPEPGINH</sequence>
<protein>
    <submittedName>
        <fullName evidence="1">Uncharacterized protein</fullName>
    </submittedName>
</protein>
<name>A0A4Y8TUW4_9MICC</name>
<evidence type="ECO:0000313" key="1">
    <source>
        <dbReference type="EMBL" id="TFH55248.1"/>
    </source>
</evidence>
<dbReference type="Proteomes" id="UP000297638">
    <property type="component" value="Unassembled WGS sequence"/>
</dbReference>
<dbReference type="Pfam" id="PF13376">
    <property type="entry name" value="OmdA"/>
    <property type="match status" value="1"/>
</dbReference>
<dbReference type="EMBL" id="SPDS01000002">
    <property type="protein sequence ID" value="TFH55248.1"/>
    <property type="molecule type" value="Genomic_DNA"/>
</dbReference>
<accession>A0A4Y8TUW4</accession>
<reference evidence="1 2" key="1">
    <citation type="submission" date="2019-03" db="EMBL/GenBank/DDBJ databases">
        <title>Glutamicibacter sp. LJH19 genome.</title>
        <authorList>
            <person name="Sinai Borker S."/>
            <person name="Kumar R."/>
        </authorList>
    </citation>
    <scope>NUCLEOTIDE SEQUENCE [LARGE SCALE GENOMIC DNA]</scope>
    <source>
        <strain evidence="1 2">LJH19</strain>
    </source>
</reference>
<dbReference type="AlphaFoldDB" id="A0A4Y8TUW4"/>
<gene>
    <name evidence="1" type="ORF">EXY26_12760</name>
</gene>
<comment type="caution">
    <text evidence="1">The sequence shown here is derived from an EMBL/GenBank/DDBJ whole genome shotgun (WGS) entry which is preliminary data.</text>
</comment>